<evidence type="ECO:0000313" key="1">
    <source>
        <dbReference type="EMBL" id="VVO74822.1"/>
    </source>
</evidence>
<dbReference type="OrthoDB" id="7032410at2"/>
<evidence type="ECO:0008006" key="3">
    <source>
        <dbReference type="Google" id="ProtNLM"/>
    </source>
</evidence>
<gene>
    <name evidence="1" type="ORF">PS880_01495</name>
</gene>
<name>A0A5E7IGI9_PSEFL</name>
<reference evidence="1 2" key="1">
    <citation type="submission" date="2019-09" db="EMBL/GenBank/DDBJ databases">
        <authorList>
            <person name="Chandra G."/>
            <person name="Truman W A."/>
        </authorList>
    </citation>
    <scope>NUCLEOTIDE SEQUENCE [LARGE SCALE GENOMIC DNA]</scope>
    <source>
        <strain evidence="1">PS880</strain>
    </source>
</reference>
<evidence type="ECO:0000313" key="2">
    <source>
        <dbReference type="Proteomes" id="UP000375525"/>
    </source>
</evidence>
<organism evidence="1 2">
    <name type="scientific">Pseudomonas fluorescens</name>
    <dbReference type="NCBI Taxonomy" id="294"/>
    <lineage>
        <taxon>Bacteria</taxon>
        <taxon>Pseudomonadati</taxon>
        <taxon>Pseudomonadota</taxon>
        <taxon>Gammaproteobacteria</taxon>
        <taxon>Pseudomonadales</taxon>
        <taxon>Pseudomonadaceae</taxon>
        <taxon>Pseudomonas</taxon>
    </lineage>
</organism>
<proteinExistence type="predicted"/>
<accession>A0A5E7IGI9</accession>
<dbReference type="AlphaFoldDB" id="A0A5E7IGI9"/>
<sequence>MITRGAFFDESFSSYVFRVALRRQEFPLTPVAVNRLYYQNFLLSSLDPDYDINSDFTKECFNALGSIWPDEGFSDLFTPYTPFVMPRYFRRSYCFDCLCDQLQTAWSPGVLKRWGLIYYCVCNVHRKSLFDANYHLIKKANAAHDFFYFHTEQRIGESARLYSAEAQHVTLEVQRVLKELDCDSEALEEKFSLLEFCRLFLEILLFPRFGICNVPSSSKGVPVQAPVWQQSYLGPFLATVFERQSAMLLLGWILDVPGANVHLLPDRIGVALAHEDKSFWWLGMASSYLPDNIFRHHVLQMKFFEKRIELPGVREFIGGFISRH</sequence>
<dbReference type="Proteomes" id="UP000375525">
    <property type="component" value="Unassembled WGS sequence"/>
</dbReference>
<dbReference type="RefSeq" id="WP_150779215.1">
    <property type="nucleotide sequence ID" value="NZ_CABVIH010000006.1"/>
</dbReference>
<dbReference type="EMBL" id="CABVIH010000006">
    <property type="protein sequence ID" value="VVO74822.1"/>
    <property type="molecule type" value="Genomic_DNA"/>
</dbReference>
<protein>
    <recommendedName>
        <fullName evidence="3">TniQ protein</fullName>
    </recommendedName>
</protein>